<protein>
    <recommendedName>
        <fullName evidence="2">CSD domain-containing protein</fullName>
    </recommendedName>
</protein>
<name>A0A6C0ISQ9_9ZZZZ</name>
<reference evidence="3" key="1">
    <citation type="journal article" date="2020" name="Nature">
        <title>Giant virus diversity and host interactions through global metagenomics.</title>
        <authorList>
            <person name="Schulz F."/>
            <person name="Roux S."/>
            <person name="Paez-Espino D."/>
            <person name="Jungbluth S."/>
            <person name="Walsh D.A."/>
            <person name="Denef V.J."/>
            <person name="McMahon K.D."/>
            <person name="Konstantinidis K.T."/>
            <person name="Eloe-Fadrosh E.A."/>
            <person name="Kyrpides N.C."/>
            <person name="Woyke T."/>
        </authorList>
    </citation>
    <scope>NUCLEOTIDE SEQUENCE</scope>
    <source>
        <strain evidence="3">GVMAG-M-3300024261-8</strain>
    </source>
</reference>
<organism evidence="3">
    <name type="scientific">viral metagenome</name>
    <dbReference type="NCBI Taxonomy" id="1070528"/>
    <lineage>
        <taxon>unclassified sequences</taxon>
        <taxon>metagenomes</taxon>
        <taxon>organismal metagenomes</taxon>
    </lineage>
</organism>
<evidence type="ECO:0000256" key="1">
    <source>
        <dbReference type="SAM" id="MobiDB-lite"/>
    </source>
</evidence>
<dbReference type="InterPro" id="IPR011129">
    <property type="entry name" value="CSD"/>
</dbReference>
<dbReference type="EMBL" id="MN740241">
    <property type="protein sequence ID" value="QHT95555.1"/>
    <property type="molecule type" value="Genomic_DNA"/>
</dbReference>
<dbReference type="PANTHER" id="PTHR46565:SF20">
    <property type="entry name" value="COLD SHOCK DOMAIN-CONTAINING PROTEIN 4"/>
    <property type="match status" value="1"/>
</dbReference>
<dbReference type="PANTHER" id="PTHR46565">
    <property type="entry name" value="COLD SHOCK DOMAIN PROTEIN 2"/>
    <property type="match status" value="1"/>
</dbReference>
<dbReference type="SUPFAM" id="SSF50249">
    <property type="entry name" value="Nucleic acid-binding proteins"/>
    <property type="match status" value="1"/>
</dbReference>
<dbReference type="Gene3D" id="2.40.50.140">
    <property type="entry name" value="Nucleic acid-binding proteins"/>
    <property type="match status" value="1"/>
</dbReference>
<dbReference type="InterPro" id="IPR002059">
    <property type="entry name" value="CSP_DNA-bd"/>
</dbReference>
<dbReference type="Pfam" id="PF00313">
    <property type="entry name" value="CSD"/>
    <property type="match status" value="1"/>
</dbReference>
<dbReference type="SMART" id="SM00357">
    <property type="entry name" value="CSP"/>
    <property type="match status" value="1"/>
</dbReference>
<dbReference type="PRINTS" id="PR00050">
    <property type="entry name" value="COLDSHOCK"/>
</dbReference>
<feature type="domain" description="CSD" evidence="2">
    <location>
        <begin position="11"/>
        <end position="83"/>
    </location>
</feature>
<dbReference type="InterPro" id="IPR012340">
    <property type="entry name" value="NA-bd_OB-fold"/>
</dbReference>
<dbReference type="AlphaFoldDB" id="A0A6C0ISQ9"/>
<evidence type="ECO:0000313" key="3">
    <source>
        <dbReference type="EMBL" id="QHT95555.1"/>
    </source>
</evidence>
<feature type="compositionally biased region" description="Polar residues" evidence="1">
    <location>
        <begin position="102"/>
        <end position="111"/>
    </location>
</feature>
<proteinExistence type="predicted"/>
<dbReference type="PROSITE" id="PS51857">
    <property type="entry name" value="CSD_2"/>
    <property type="match status" value="1"/>
</dbReference>
<dbReference type="GO" id="GO:0003676">
    <property type="term" value="F:nucleic acid binding"/>
    <property type="evidence" value="ECO:0007669"/>
    <property type="project" value="InterPro"/>
</dbReference>
<evidence type="ECO:0000259" key="2">
    <source>
        <dbReference type="PROSITE" id="PS51857"/>
    </source>
</evidence>
<dbReference type="CDD" id="cd04458">
    <property type="entry name" value="CSP_CDS"/>
    <property type="match status" value="1"/>
</dbReference>
<accession>A0A6C0ISQ9</accession>
<feature type="compositionally biased region" description="Basic residues" evidence="1">
    <location>
        <begin position="112"/>
        <end position="122"/>
    </location>
</feature>
<feature type="region of interest" description="Disordered" evidence="1">
    <location>
        <begin position="98"/>
        <end position="122"/>
    </location>
</feature>
<sequence>MSSTVDTATAALIGKVKWFNNKAGYGFITLKEGEEFRDIFVHYSAIRVTNSQYKYLVQGEYIQFDLEKSADGPHEVKAINVTGVTGGELMCETRHSIRPRRSGSNDGFTQVKTKRTVRTNTD</sequence>